<feature type="domain" description="Sulfatase N-terminal" evidence="3">
    <location>
        <begin position="9"/>
        <end position="216"/>
    </location>
</feature>
<dbReference type="Pfam" id="PF00884">
    <property type="entry name" value="Sulfatase"/>
    <property type="match status" value="1"/>
</dbReference>
<dbReference type="GO" id="GO:0008449">
    <property type="term" value="F:N-acetylglucosamine-6-sulfatase activity"/>
    <property type="evidence" value="ECO:0007669"/>
    <property type="project" value="TreeGrafter"/>
</dbReference>
<evidence type="ECO:0000313" key="5">
    <source>
        <dbReference type="Proteomes" id="UP001148614"/>
    </source>
</evidence>
<feature type="region of interest" description="Disordered" evidence="2">
    <location>
        <begin position="433"/>
        <end position="461"/>
    </location>
</feature>
<reference evidence="4" key="1">
    <citation type="submission" date="2022-07" db="EMBL/GenBank/DDBJ databases">
        <title>Genome Sequence of Xylaria arbuscula.</title>
        <authorList>
            <person name="Buettner E."/>
        </authorList>
    </citation>
    <scope>NUCLEOTIDE SEQUENCE</scope>
    <source>
        <strain evidence="4">VT107</strain>
    </source>
</reference>
<evidence type="ECO:0000313" key="4">
    <source>
        <dbReference type="EMBL" id="KAJ3562792.1"/>
    </source>
</evidence>
<dbReference type="InterPro" id="IPR017850">
    <property type="entry name" value="Alkaline_phosphatase_core_sf"/>
</dbReference>
<proteinExistence type="inferred from homology"/>
<protein>
    <recommendedName>
        <fullName evidence="3">Sulfatase N-terminal domain-containing protein</fullName>
    </recommendedName>
</protein>
<dbReference type="AlphaFoldDB" id="A0A9W8N8R6"/>
<dbReference type="SUPFAM" id="SSF53649">
    <property type="entry name" value="Alkaline phosphatase-like"/>
    <property type="match status" value="1"/>
</dbReference>
<dbReference type="EMBL" id="JANPWZ010001852">
    <property type="protein sequence ID" value="KAJ3562792.1"/>
    <property type="molecule type" value="Genomic_DNA"/>
</dbReference>
<dbReference type="VEuPathDB" id="FungiDB:F4678DRAFT_483134"/>
<dbReference type="PANTHER" id="PTHR43108">
    <property type="entry name" value="N-ACETYLGLUCOSAMINE-6-SULFATASE FAMILY MEMBER"/>
    <property type="match status" value="1"/>
</dbReference>
<evidence type="ECO:0000259" key="3">
    <source>
        <dbReference type="Pfam" id="PF00884"/>
    </source>
</evidence>
<name>A0A9W8N8R6_9PEZI</name>
<feature type="compositionally biased region" description="Polar residues" evidence="2">
    <location>
        <begin position="448"/>
        <end position="457"/>
    </location>
</feature>
<keyword evidence="5" id="KW-1185">Reference proteome</keyword>
<accession>A0A9W8N8R6</accession>
<organism evidence="4 5">
    <name type="scientific">Xylaria arbuscula</name>
    <dbReference type="NCBI Taxonomy" id="114810"/>
    <lineage>
        <taxon>Eukaryota</taxon>
        <taxon>Fungi</taxon>
        <taxon>Dikarya</taxon>
        <taxon>Ascomycota</taxon>
        <taxon>Pezizomycotina</taxon>
        <taxon>Sordariomycetes</taxon>
        <taxon>Xylariomycetidae</taxon>
        <taxon>Xylariales</taxon>
        <taxon>Xylariaceae</taxon>
        <taxon>Xylaria</taxon>
    </lineage>
</organism>
<evidence type="ECO:0000256" key="2">
    <source>
        <dbReference type="SAM" id="MobiDB-lite"/>
    </source>
</evidence>
<dbReference type="PANTHER" id="PTHR43108:SF8">
    <property type="entry name" value="SD21168P"/>
    <property type="match status" value="1"/>
</dbReference>
<evidence type="ECO:0000256" key="1">
    <source>
        <dbReference type="ARBA" id="ARBA00008779"/>
    </source>
</evidence>
<dbReference type="Gene3D" id="3.40.720.10">
    <property type="entry name" value="Alkaline Phosphatase, subunit A"/>
    <property type="match status" value="1"/>
</dbReference>
<comment type="caution">
    <text evidence="4">The sequence shown here is derived from an EMBL/GenBank/DDBJ whole genome shotgun (WGS) entry which is preliminary data.</text>
</comment>
<dbReference type="Proteomes" id="UP001148614">
    <property type="component" value="Unassembled WGS sequence"/>
</dbReference>
<dbReference type="GO" id="GO:0005539">
    <property type="term" value="F:glycosaminoglycan binding"/>
    <property type="evidence" value="ECO:0007669"/>
    <property type="project" value="TreeGrafter"/>
</dbReference>
<comment type="similarity">
    <text evidence="1">Belongs to the sulfatase family.</text>
</comment>
<dbReference type="InterPro" id="IPR000917">
    <property type="entry name" value="Sulfatase_N"/>
</dbReference>
<gene>
    <name evidence="4" type="ORF">NPX13_g8434</name>
</gene>
<sequence>MSTQQNMETDPHTYEYNNVVMSSDGETPVAYHGYHQTDVLRAKAIKRLSNKPKPFYLTIAPATPHVPAVPLKRHSQMFLDKKAPRPANFNPVDKVQANAVSWVADAPRMDSNAVEDTDDLFRRRIQGLQGVDEIIEDVVALLGDLDILDNTYIIYSSDNGYHLGNHRLPRGKTLPFVEDTNLPFIVRGPGVPANKISQLPSAHLDLAPTFLDIAGVAQKDWPPFLDGRSLLKNWKNPHAAQPAQCGASATVDAPEIINVEFWGHSGDEAPIKDDRNTYKSLRVVSATSSDGAAVSYLYTRWCTNQTELYDTVADPYEIHNLALNPDAATTRLLSRLNALLLATKSCAEATCRNPWRLLQPEPEKRALVADGKLTISCLGDALKPKYDDFFASIPNVAFQECEPVQLVANERPYWPDNLGGGLGLDYRDSPDTFVTHKPNPKKRVKGNSVGQGTQAQRNVKLAEIEKTAKKLTAEQLG</sequence>